<dbReference type="Proteomes" id="UP000472573">
    <property type="component" value="Unassembled WGS sequence"/>
</dbReference>
<protein>
    <recommendedName>
        <fullName evidence="5">Phage protein</fullName>
    </recommendedName>
</protein>
<gene>
    <name evidence="1" type="ORF">GBO79_01895</name>
    <name evidence="2" type="ORF">ITQ97_01125</name>
</gene>
<comment type="caution">
    <text evidence="2">The sequence shown here is derived from an EMBL/GenBank/DDBJ whole genome shotgun (WGS) entry which is preliminary data.</text>
</comment>
<keyword evidence="3" id="KW-1185">Reference proteome</keyword>
<name>A0A6L5A3K7_PEDPE</name>
<reference evidence="1" key="1">
    <citation type="submission" date="2019-10" db="EMBL/GenBank/DDBJ databases">
        <authorList>
            <person name="Irmler S."/>
            <person name="Berthoud H."/>
            <person name="Roetschi A."/>
            <person name="Arias E."/>
            <person name="Shani N."/>
            <person name="Wuethrich D."/>
            <person name="Bruggmann R."/>
        </authorList>
    </citation>
    <scope>NUCLEOTIDE SEQUENCE</scope>
    <source>
        <strain evidence="1">FAM13073</strain>
    </source>
</reference>
<proteinExistence type="predicted"/>
<reference evidence="2" key="4">
    <citation type="submission" date="2020-11" db="EMBL/GenBank/DDBJ databases">
        <title>Antibiotic susceptibility profiles of Pediococcus pentosaceus from various origins and their implications for the safety assessment of strains with food-technology applications.</title>
        <authorList>
            <person name="Shani N."/>
            <person name="Oberhaensli S."/>
            <person name="Arias E."/>
        </authorList>
    </citation>
    <scope>NUCLEOTIDE SEQUENCE</scope>
    <source>
        <strain evidence="2">FAM 19164</strain>
    </source>
</reference>
<sequence>MTELKDMIGIIYEALKNNPTIAGLTKTANGGYRIKKYDYPETSDQSRTFILIQPLAPPISGNSASDIDMQIEFTFQIAVESPDRKEAKLVQHEIKEEMQKLNYGQMTDGLDEYFETTGHFVDARRYRGNTNLYDTNY</sequence>
<dbReference type="Proteomes" id="UP000743107">
    <property type="component" value="Unassembled WGS sequence"/>
</dbReference>
<reference evidence="3" key="3">
    <citation type="submission" date="2020-03" db="EMBL/GenBank/DDBJ databases">
        <title>SpeciesPrimer: A bioinformatics pipeline dedicated to the design of qPCR primers for the quantification of bacterial species.</title>
        <authorList>
            <person name="Dreier M."/>
            <person name="Berthoud H."/>
            <person name="Shani N."/>
            <person name="Wechsler D."/>
            <person name="Junier P."/>
        </authorList>
    </citation>
    <scope>NUCLEOTIDE SEQUENCE [LARGE SCALE GENOMIC DNA]</scope>
    <source>
        <strain evidence="3">FAM13073</strain>
    </source>
</reference>
<dbReference type="RefSeq" id="WP_159251212.1">
    <property type="nucleotide sequence ID" value="NZ_JABJXG010000014.1"/>
</dbReference>
<accession>A0A6L5A3K7</accession>
<organism evidence="2 4">
    <name type="scientific">Pediococcus pentosaceus</name>
    <dbReference type="NCBI Taxonomy" id="1255"/>
    <lineage>
        <taxon>Bacteria</taxon>
        <taxon>Bacillati</taxon>
        <taxon>Bacillota</taxon>
        <taxon>Bacilli</taxon>
        <taxon>Lactobacillales</taxon>
        <taxon>Lactobacillaceae</taxon>
        <taxon>Pediococcus</taxon>
    </lineage>
</organism>
<evidence type="ECO:0008006" key="5">
    <source>
        <dbReference type="Google" id="ProtNLM"/>
    </source>
</evidence>
<dbReference type="EMBL" id="JADOFV010000001">
    <property type="protein sequence ID" value="MBF7126440.1"/>
    <property type="molecule type" value="Genomic_DNA"/>
</dbReference>
<dbReference type="EMBL" id="WENB01000001">
    <property type="protein sequence ID" value="KAF0415095.1"/>
    <property type="molecule type" value="Genomic_DNA"/>
</dbReference>
<reference evidence="1" key="2">
    <citation type="submission" date="2019-12" db="EMBL/GenBank/DDBJ databases">
        <title>SpeciesPrimer: A bioinformatics pipeline dedicated to the design of qPCR primers for the quantification of bacterial species.</title>
        <authorList>
            <person name="Dreier M."/>
            <person name="Berthoud H."/>
            <person name="Shani N."/>
            <person name="Wechsler D."/>
            <person name="Junier P."/>
        </authorList>
    </citation>
    <scope>NUCLEOTIDE SEQUENCE</scope>
    <source>
        <strain evidence="1">FAM13073</strain>
    </source>
</reference>
<evidence type="ECO:0000313" key="2">
    <source>
        <dbReference type="EMBL" id="MBF7126440.1"/>
    </source>
</evidence>
<evidence type="ECO:0000313" key="3">
    <source>
        <dbReference type="Proteomes" id="UP000472573"/>
    </source>
</evidence>
<evidence type="ECO:0000313" key="1">
    <source>
        <dbReference type="EMBL" id="KAF0415095.1"/>
    </source>
</evidence>
<evidence type="ECO:0000313" key="4">
    <source>
        <dbReference type="Proteomes" id="UP000743107"/>
    </source>
</evidence>
<dbReference type="AlphaFoldDB" id="A0A6L5A3K7"/>